<dbReference type="InterPro" id="IPR001296">
    <property type="entry name" value="Glyco_trans_1"/>
</dbReference>
<dbReference type="eggNOG" id="COG0438">
    <property type="taxonomic scope" value="Bacteria"/>
</dbReference>
<dbReference type="Proteomes" id="UP000014408">
    <property type="component" value="Unassembled WGS sequence"/>
</dbReference>
<evidence type="ECO:0000313" key="3">
    <source>
        <dbReference type="EMBL" id="EPD69335.1"/>
    </source>
</evidence>
<comment type="caution">
    <text evidence="3">The sequence shown here is derived from an EMBL/GenBank/DDBJ whole genome shotgun (WGS) entry which is preliminary data.</text>
</comment>
<dbReference type="HOGENOM" id="CLU_055416_0_0_11"/>
<name>S2Z531_9CORY</name>
<gene>
    <name evidence="3" type="ORF">HMPREF1219_01203</name>
</gene>
<feature type="domain" description="Glycosyl transferase family 1" evidence="2">
    <location>
        <begin position="232"/>
        <end position="379"/>
    </location>
</feature>
<accession>S2Z531</accession>
<reference evidence="3 4" key="1">
    <citation type="submission" date="2013-05" db="EMBL/GenBank/DDBJ databases">
        <title>The Genome Sequence of Corynebacterium pyruviciproducens 1773O (ATCC BAA-1742).</title>
        <authorList>
            <consortium name="The Broad Institute Genomics Platform"/>
            <person name="Earl A."/>
            <person name="Ward D."/>
            <person name="Feldgarden M."/>
            <person name="Gevers D."/>
            <person name="Tong J."/>
            <person name="Walker B."/>
            <person name="Young S."/>
            <person name="Zeng Q."/>
            <person name="Gargeya S."/>
            <person name="Fitzgerald M."/>
            <person name="Haas B."/>
            <person name="Abouelleil A."/>
            <person name="Allen A.W."/>
            <person name="Alvarado L."/>
            <person name="Arachchi H.M."/>
            <person name="Berlin A.M."/>
            <person name="Chapman S.B."/>
            <person name="Gainer-Dewar J."/>
            <person name="Goldberg J."/>
            <person name="Griggs A."/>
            <person name="Gujja S."/>
            <person name="Hansen M."/>
            <person name="Howarth C."/>
            <person name="Imamovic A."/>
            <person name="Ireland A."/>
            <person name="Larimer J."/>
            <person name="McCowan C."/>
            <person name="Murphy C."/>
            <person name="Pearson M."/>
            <person name="Poon T.W."/>
            <person name="Priest M."/>
            <person name="Roberts A."/>
            <person name="Saif S."/>
            <person name="Shea T."/>
            <person name="Sisk P."/>
            <person name="Sykes S."/>
            <person name="Wortman J."/>
            <person name="Nusbaum C."/>
            <person name="Birren B."/>
        </authorList>
    </citation>
    <scope>NUCLEOTIDE SEQUENCE [LARGE SCALE GENOMIC DNA]</scope>
    <source>
        <strain evidence="3 4">ATCC BAA-1742</strain>
    </source>
</reference>
<evidence type="ECO:0000313" key="4">
    <source>
        <dbReference type="Proteomes" id="UP000014408"/>
    </source>
</evidence>
<dbReference type="Gene3D" id="3.40.50.2000">
    <property type="entry name" value="Glycogen Phosphorylase B"/>
    <property type="match status" value="2"/>
</dbReference>
<proteinExistence type="predicted"/>
<protein>
    <recommendedName>
        <fullName evidence="2">Glycosyl transferase family 1 domain-containing protein</fullName>
    </recommendedName>
</protein>
<dbReference type="PANTHER" id="PTHR45947">
    <property type="entry name" value="SULFOQUINOVOSYL TRANSFERASE SQD2"/>
    <property type="match status" value="1"/>
</dbReference>
<dbReference type="STRING" id="1125779.HMPREF1219_01203"/>
<dbReference type="SUPFAM" id="SSF53756">
    <property type="entry name" value="UDP-Glycosyltransferase/glycogen phosphorylase"/>
    <property type="match status" value="1"/>
</dbReference>
<keyword evidence="4" id="KW-1185">Reference proteome</keyword>
<evidence type="ECO:0000256" key="1">
    <source>
        <dbReference type="ARBA" id="ARBA00022679"/>
    </source>
</evidence>
<dbReference type="AlphaFoldDB" id="S2Z531"/>
<dbReference type="EMBL" id="ATBY01000013">
    <property type="protein sequence ID" value="EPD69335.1"/>
    <property type="molecule type" value="Genomic_DNA"/>
</dbReference>
<dbReference type="InterPro" id="IPR050194">
    <property type="entry name" value="Glycosyltransferase_grp1"/>
</dbReference>
<dbReference type="GO" id="GO:0016757">
    <property type="term" value="F:glycosyltransferase activity"/>
    <property type="evidence" value="ECO:0007669"/>
    <property type="project" value="InterPro"/>
</dbReference>
<dbReference type="PATRIC" id="fig|1125779.3.peg.1185"/>
<sequence length="410" mass="46730">MTRSHLVLLANAFPWGNWEPYLADEIPHLLSFDHVDLFALSVRKTQAREIRGVSGENLAVHKIKYLPKWQYALLGLLALVNADFYKELLRLVQQRELRLARLIKILVFVSRANYEHWQIVKELKKRNVAANGESLVIYSYRMEYQAYLALLLKRSFPGAKIVLRGHRSDLYEELSPSGYIPFRPAAFEKADLLVPISEHGKQYLLERFPHLQEKIELWRLGTPDYGTSVFEAEEKLRAFSCSTITPVKRLDRLIDALSRITSMDVEWTHFGDGPLRSEIETLAKGKLPEARICFTGNLKHEDLISELKAKPFDLIVNTSDSEGVPVSIMEALSLGIPTVAVDAGGNKEIVDDQVSGFLITDRDDTQGIANALVKVKKAGPDLRVSARNFWEQHYQADKNYLRFVEMLRGL</sequence>
<keyword evidence="1" id="KW-0808">Transferase</keyword>
<evidence type="ECO:0000259" key="2">
    <source>
        <dbReference type="Pfam" id="PF00534"/>
    </source>
</evidence>
<organism evidence="3 4">
    <name type="scientific">Corynebacterium pyruviciproducens ATCC BAA-1742</name>
    <dbReference type="NCBI Taxonomy" id="1125779"/>
    <lineage>
        <taxon>Bacteria</taxon>
        <taxon>Bacillati</taxon>
        <taxon>Actinomycetota</taxon>
        <taxon>Actinomycetes</taxon>
        <taxon>Mycobacteriales</taxon>
        <taxon>Corynebacteriaceae</taxon>
        <taxon>Corynebacterium</taxon>
    </lineage>
</organism>
<dbReference type="RefSeq" id="WP_016457965.1">
    <property type="nucleotide sequence ID" value="NZ_KE150446.1"/>
</dbReference>
<dbReference type="Pfam" id="PF00534">
    <property type="entry name" value="Glycos_transf_1"/>
    <property type="match status" value="1"/>
</dbReference>
<dbReference type="PANTHER" id="PTHR45947:SF3">
    <property type="entry name" value="SULFOQUINOVOSYL TRANSFERASE SQD2"/>
    <property type="match status" value="1"/>
</dbReference>